<dbReference type="Pfam" id="PF01568">
    <property type="entry name" value="Molydop_binding"/>
    <property type="match status" value="1"/>
</dbReference>
<keyword evidence="8" id="KW-1185">Reference proteome</keyword>
<dbReference type="GO" id="GO:0051536">
    <property type="term" value="F:iron-sulfur cluster binding"/>
    <property type="evidence" value="ECO:0007669"/>
    <property type="project" value="UniProtKB-KW"/>
</dbReference>
<dbReference type="Gene3D" id="3.40.50.740">
    <property type="match status" value="1"/>
</dbReference>
<keyword evidence="2" id="KW-0479">Metal-binding</keyword>
<evidence type="ECO:0000313" key="8">
    <source>
        <dbReference type="Proteomes" id="UP000587396"/>
    </source>
</evidence>
<dbReference type="InterPro" id="IPR006656">
    <property type="entry name" value="Mopterin_OxRdtase"/>
</dbReference>
<evidence type="ECO:0000259" key="6">
    <source>
        <dbReference type="Pfam" id="PF01568"/>
    </source>
</evidence>
<comment type="similarity">
    <text evidence="1">Belongs to the prokaryotic molybdopterin-containing oxidoreductase family.</text>
</comment>
<keyword evidence="4" id="KW-0411">Iron-sulfur</keyword>
<dbReference type="EMBL" id="JACMSE010000001">
    <property type="protein sequence ID" value="MBC2888175.1"/>
    <property type="molecule type" value="Genomic_DNA"/>
</dbReference>
<dbReference type="Gene3D" id="2.40.40.20">
    <property type="match status" value="1"/>
</dbReference>
<dbReference type="GO" id="GO:0046872">
    <property type="term" value="F:metal ion binding"/>
    <property type="evidence" value="ECO:0007669"/>
    <property type="project" value="UniProtKB-KW"/>
</dbReference>
<feature type="domain" description="Molybdopterin dinucleotide-binding" evidence="6">
    <location>
        <begin position="589"/>
        <end position="671"/>
    </location>
</feature>
<dbReference type="GO" id="GO:0016491">
    <property type="term" value="F:oxidoreductase activity"/>
    <property type="evidence" value="ECO:0007669"/>
    <property type="project" value="InterPro"/>
</dbReference>
<proteinExistence type="inferred from homology"/>
<keyword evidence="3" id="KW-0408">Iron</keyword>
<organism evidence="7 8">
    <name type="scientific">Gordonibacter massiliensis</name>
    <name type="common">ex Traore et al. 2017</name>
    <dbReference type="NCBI Taxonomy" id="1841863"/>
    <lineage>
        <taxon>Bacteria</taxon>
        <taxon>Bacillati</taxon>
        <taxon>Actinomycetota</taxon>
        <taxon>Coriobacteriia</taxon>
        <taxon>Eggerthellales</taxon>
        <taxon>Eggerthellaceae</taxon>
        <taxon>Gordonibacter</taxon>
    </lineage>
</organism>
<dbReference type="PANTHER" id="PTHR43742:SF6">
    <property type="entry name" value="OXIDOREDUCTASE YYAE-RELATED"/>
    <property type="match status" value="1"/>
</dbReference>
<evidence type="ECO:0000256" key="1">
    <source>
        <dbReference type="ARBA" id="ARBA00010312"/>
    </source>
</evidence>
<sequence>METKYATCVFCDGQCAVKAEIEGDRMRVLPANPDFPALCSKATMIDEYRLHPDRVAVPLKNVGARGEAQWQEVTWDQALDEIAERLQAVVDAHGPEAVAFAEMPLNMGFGGITRRFMNCLGTPNYTAPTQLCMGNTAQVNRATYGWFVSSGWAQADCIVYFGQDRDGERWPHEYLALNAALERGAVLIEVDPRETVTAKRADYHLRIRYGTDAALMLGWINVIIAEGLYDRAFVENSCIGFDELAERVAEYPPERVAELCGIDAELVRETARVYARAQAAIIPWGVAGDMQRNSTSMVRCQCILRAICGFLNKSETVFGPSLGGVTNAQLAAFDLLPPEKRALQLGVDTHPLLTFKASNLYRSALEREGVPYEPDILGESCACDPATLFAAMRGEGPYPVKAVFCVANNTVMSYANQPGIVDAFMNQDLVVAFEHWMTPTAQLSDYVLPGDMWAERDVLGPQFDLAPVFSCSQAFREPVGECKNWYYVVKGLADRLGFSVHFPWADEDELYDFRLAPLGITWDELAKQGRATTKPVAPGRFVTPSGKVELASSVLADLGFDPLPSYEEPADPGREGRADAFPYTIFAGFRERPSYNTNLHQMEALRARQPEPQFFINPADAAGEGVVDGVWCVVETAYGQVELLSKLDEAQPAGTLRVPHGWWKPETAQGVAAGLSSANLHNDGMLFPDADWNLDPAQGVPNLRGGIHARVRVKE</sequence>
<dbReference type="SUPFAM" id="SSF50692">
    <property type="entry name" value="ADC-like"/>
    <property type="match status" value="1"/>
</dbReference>
<reference evidence="7 8" key="1">
    <citation type="submission" date="2020-08" db="EMBL/GenBank/DDBJ databases">
        <authorList>
            <person name="Liu C."/>
            <person name="Sun Q."/>
        </authorList>
    </citation>
    <scope>NUCLEOTIDE SEQUENCE [LARGE SCALE GENOMIC DNA]</scope>
    <source>
        <strain evidence="7 8">N22</strain>
    </source>
</reference>
<feature type="domain" description="Molybdopterin oxidoreductase" evidence="5">
    <location>
        <begin position="58"/>
        <end position="494"/>
    </location>
</feature>
<name>A0A842JE69_9ACTN</name>
<dbReference type="Pfam" id="PF00384">
    <property type="entry name" value="Molybdopterin"/>
    <property type="match status" value="1"/>
</dbReference>
<accession>A0A842JE69</accession>
<comment type="caution">
    <text evidence="7">The sequence shown here is derived from an EMBL/GenBank/DDBJ whole genome shotgun (WGS) entry which is preliminary data.</text>
</comment>
<dbReference type="GO" id="GO:0043546">
    <property type="term" value="F:molybdopterin cofactor binding"/>
    <property type="evidence" value="ECO:0007669"/>
    <property type="project" value="InterPro"/>
</dbReference>
<dbReference type="AlphaFoldDB" id="A0A842JE69"/>
<evidence type="ECO:0000259" key="5">
    <source>
        <dbReference type="Pfam" id="PF00384"/>
    </source>
</evidence>
<evidence type="ECO:0000256" key="4">
    <source>
        <dbReference type="ARBA" id="ARBA00023014"/>
    </source>
</evidence>
<evidence type="ECO:0000256" key="3">
    <source>
        <dbReference type="ARBA" id="ARBA00023004"/>
    </source>
</evidence>
<dbReference type="InterPro" id="IPR050612">
    <property type="entry name" value="Prok_Mopterin_Oxidored"/>
</dbReference>
<dbReference type="SUPFAM" id="SSF53706">
    <property type="entry name" value="Formate dehydrogenase/DMSO reductase, domains 1-3"/>
    <property type="match status" value="1"/>
</dbReference>
<dbReference type="RefSeq" id="WP_185904150.1">
    <property type="nucleotide sequence ID" value="NZ_JACMSE010000001.1"/>
</dbReference>
<dbReference type="InterPro" id="IPR009010">
    <property type="entry name" value="Asp_de-COase-like_dom_sf"/>
</dbReference>
<gene>
    <name evidence="7" type="ORF">H7313_02245</name>
</gene>
<evidence type="ECO:0000256" key="2">
    <source>
        <dbReference type="ARBA" id="ARBA00022723"/>
    </source>
</evidence>
<dbReference type="PANTHER" id="PTHR43742">
    <property type="entry name" value="TRIMETHYLAMINE-N-OXIDE REDUCTASE"/>
    <property type="match status" value="1"/>
</dbReference>
<evidence type="ECO:0000313" key="7">
    <source>
        <dbReference type="EMBL" id="MBC2888175.1"/>
    </source>
</evidence>
<dbReference type="Proteomes" id="UP000587396">
    <property type="component" value="Unassembled WGS sequence"/>
</dbReference>
<dbReference type="Gene3D" id="3.40.228.10">
    <property type="entry name" value="Dimethylsulfoxide Reductase, domain 2"/>
    <property type="match status" value="1"/>
</dbReference>
<protein>
    <submittedName>
        <fullName evidence="7">Molybdopterin-dependent oxidoreductase</fullName>
    </submittedName>
</protein>
<dbReference type="InterPro" id="IPR006657">
    <property type="entry name" value="MoPterin_dinucl-bd_dom"/>
</dbReference>